<dbReference type="EMBL" id="PIPN01000006">
    <property type="protein sequence ID" value="RUO28039.1"/>
    <property type="molecule type" value="Genomic_DNA"/>
</dbReference>
<name>A0ABY0BV06_9GAMM</name>
<evidence type="ECO:0000313" key="2">
    <source>
        <dbReference type="EMBL" id="RUO28039.1"/>
    </source>
</evidence>
<comment type="caution">
    <text evidence="2">The sequence shown here is derived from an EMBL/GenBank/DDBJ whole genome shotgun (WGS) entry which is preliminary data.</text>
</comment>
<proteinExistence type="predicted"/>
<dbReference type="InterPro" id="IPR050248">
    <property type="entry name" value="Polysacc_deacetylase_ArnD"/>
</dbReference>
<dbReference type="Gene3D" id="3.20.20.370">
    <property type="entry name" value="Glycoside hydrolase/deacetylase"/>
    <property type="match status" value="1"/>
</dbReference>
<feature type="domain" description="NodB homology" evidence="1">
    <location>
        <begin position="18"/>
        <end position="201"/>
    </location>
</feature>
<dbReference type="Proteomes" id="UP000287410">
    <property type="component" value="Unassembled WGS sequence"/>
</dbReference>
<evidence type="ECO:0000313" key="3">
    <source>
        <dbReference type="Proteomes" id="UP000287410"/>
    </source>
</evidence>
<dbReference type="Pfam" id="PF01522">
    <property type="entry name" value="Polysacc_deac_1"/>
    <property type="match status" value="1"/>
</dbReference>
<organism evidence="2 3">
    <name type="scientific">Aliidiomarina sedimenti</name>
    <dbReference type="NCBI Taxonomy" id="1933879"/>
    <lineage>
        <taxon>Bacteria</taxon>
        <taxon>Pseudomonadati</taxon>
        <taxon>Pseudomonadota</taxon>
        <taxon>Gammaproteobacteria</taxon>
        <taxon>Alteromonadales</taxon>
        <taxon>Idiomarinaceae</taxon>
        <taxon>Aliidiomarina</taxon>
    </lineage>
</organism>
<dbReference type="PANTHER" id="PTHR10587">
    <property type="entry name" value="GLYCOSYL TRANSFERASE-RELATED"/>
    <property type="match status" value="1"/>
</dbReference>
<dbReference type="PROSITE" id="PS51677">
    <property type="entry name" value="NODB"/>
    <property type="match status" value="1"/>
</dbReference>
<dbReference type="RefSeq" id="WP_126790045.1">
    <property type="nucleotide sequence ID" value="NZ_PIPN01000006.1"/>
</dbReference>
<dbReference type="SUPFAM" id="SSF88713">
    <property type="entry name" value="Glycoside hydrolase/deacetylase"/>
    <property type="match status" value="1"/>
</dbReference>
<dbReference type="PANTHER" id="PTHR10587:SF137">
    <property type="entry name" value="4-DEOXY-4-FORMAMIDO-L-ARABINOSE-PHOSPHOUNDECAPRENOL DEFORMYLASE ARND-RELATED"/>
    <property type="match status" value="1"/>
</dbReference>
<sequence length="217" mass="24226">MWPNGFLNITSRGRRSEPQVYLTFDDGPDPRFTPAILDTLAQHQIKASFFVLGEACAAHPALVRQAAQAGHDIGIHSYSHAHPWRLPETEAREEMRRCYHTLADITGSPPRLFRPAYGRIRPATLQQASALQLRTVLWSRSVIDWGTWGTLSGVSRRLAAVRPGDIVLMHDARPDANRPQVTQTALQNFLLTDKAASLNFCGLSQLLEKTGERHARS</sequence>
<keyword evidence="3" id="KW-1185">Reference proteome</keyword>
<protein>
    <recommendedName>
        <fullName evidence="1">NodB homology domain-containing protein</fullName>
    </recommendedName>
</protein>
<dbReference type="InterPro" id="IPR002509">
    <property type="entry name" value="NODB_dom"/>
</dbReference>
<gene>
    <name evidence="2" type="ORF">CWE12_12485</name>
</gene>
<dbReference type="CDD" id="cd10959">
    <property type="entry name" value="CE4_NodB_like_3"/>
    <property type="match status" value="1"/>
</dbReference>
<evidence type="ECO:0000259" key="1">
    <source>
        <dbReference type="PROSITE" id="PS51677"/>
    </source>
</evidence>
<dbReference type="InterPro" id="IPR011330">
    <property type="entry name" value="Glyco_hydro/deAcase_b/a-brl"/>
</dbReference>
<reference evidence="2 3" key="1">
    <citation type="journal article" date="2018" name="Front. Microbiol.">
        <title>Genome-Based Analysis Reveals the Taxonomy and Diversity of the Family Idiomarinaceae.</title>
        <authorList>
            <person name="Liu Y."/>
            <person name="Lai Q."/>
            <person name="Shao Z."/>
        </authorList>
    </citation>
    <scope>NUCLEOTIDE SEQUENCE [LARGE SCALE GENOMIC DNA]</scope>
    <source>
        <strain evidence="2 3">GBSy1</strain>
    </source>
</reference>
<accession>A0ABY0BV06</accession>